<accession>A0ACB0YIX8</accession>
<keyword evidence="2" id="KW-1185">Reference proteome</keyword>
<evidence type="ECO:0000313" key="1">
    <source>
        <dbReference type="EMBL" id="CAK5048805.1"/>
    </source>
</evidence>
<organism evidence="1 2">
    <name type="scientific">Meloidogyne enterolobii</name>
    <name type="common">Root-knot nematode worm</name>
    <name type="synonym">Meloidogyne mayaguensis</name>
    <dbReference type="NCBI Taxonomy" id="390850"/>
    <lineage>
        <taxon>Eukaryota</taxon>
        <taxon>Metazoa</taxon>
        <taxon>Ecdysozoa</taxon>
        <taxon>Nematoda</taxon>
        <taxon>Chromadorea</taxon>
        <taxon>Rhabditida</taxon>
        <taxon>Tylenchina</taxon>
        <taxon>Tylenchomorpha</taxon>
        <taxon>Tylenchoidea</taxon>
        <taxon>Meloidogynidae</taxon>
        <taxon>Meloidogyninae</taxon>
        <taxon>Meloidogyne</taxon>
    </lineage>
</organism>
<comment type="caution">
    <text evidence="1">The sequence shown here is derived from an EMBL/GenBank/DDBJ whole genome shotgun (WGS) entry which is preliminary data.</text>
</comment>
<proteinExistence type="predicted"/>
<protein>
    <submittedName>
        <fullName evidence="1">Uncharacterized protein</fullName>
    </submittedName>
</protein>
<dbReference type="EMBL" id="CAVMJV010000013">
    <property type="protein sequence ID" value="CAK5048805.1"/>
    <property type="molecule type" value="Genomic_DNA"/>
</dbReference>
<sequence length="519" mass="58462">MNLINSNGQCSTIVQALLTDEYQLNMAYSYWQQGIHNKTARFELFFRKNPFEGEFTIFAGLEDCLNFVKNFNFTESDLEFISQKLAYADKNFFEYLRQFNCENIILLAIPEGSIVFPRIPLIIVEGPLAVCQIIETTLLNLVNFASLVTTNAARFRLAAGDQIELMEFGLRRAQGPNGGLSASKYCYIGGFDSTSNLLAGKLFGIPVSGTMAHSFVTAFKDEPLNKSELFDWGISKEGVNIGELNAFCAYAIAHPNSFVALIDTYDTLRSGLCNFIAVTLALNDFGYKSIGCRIDSGDLAYLSNEIRNRFKLIASSFKIDWITNLKIVASNDINEETIRSLYNQGHKINTFGIGTHLVTCQKQPALGCVYKLVDLDGEPKIKISENISKMTIPGRKSVFRLYGKAGFPLVDLMMLENDEEPKVGQEKLCINPSEPSKRAYIIPQRVERLHKIYWKNNSVQQVLPNIKEIREYTHQSLANSRPDHLRPLNPTPYKVSVSKELFDFINNIWLKLAPVGLLQ</sequence>
<dbReference type="Proteomes" id="UP001497535">
    <property type="component" value="Unassembled WGS sequence"/>
</dbReference>
<name>A0ACB0YIX8_MELEN</name>
<gene>
    <name evidence="1" type="ORF">MENTE1834_LOCUS12850</name>
</gene>
<reference evidence="1" key="1">
    <citation type="submission" date="2023-11" db="EMBL/GenBank/DDBJ databases">
        <authorList>
            <person name="Poullet M."/>
        </authorList>
    </citation>
    <scope>NUCLEOTIDE SEQUENCE</scope>
    <source>
        <strain evidence="1">E1834</strain>
    </source>
</reference>
<evidence type="ECO:0000313" key="2">
    <source>
        <dbReference type="Proteomes" id="UP001497535"/>
    </source>
</evidence>